<dbReference type="PRINTS" id="PR00097">
    <property type="entry name" value="ANTSNTHASEII"/>
</dbReference>
<dbReference type="Pfam" id="PF04715">
    <property type="entry name" value="Anth_synt_I_N"/>
    <property type="match status" value="1"/>
</dbReference>
<evidence type="ECO:0000256" key="5">
    <source>
        <dbReference type="ARBA" id="ARBA00022679"/>
    </source>
</evidence>
<evidence type="ECO:0000256" key="8">
    <source>
        <dbReference type="ARBA" id="ARBA00031329"/>
    </source>
</evidence>
<proteinExistence type="inferred from homology"/>
<evidence type="ECO:0000259" key="13">
    <source>
        <dbReference type="Pfam" id="PF04715"/>
    </source>
</evidence>
<keyword evidence="5" id="KW-0808">Transferase</keyword>
<evidence type="ECO:0000256" key="3">
    <source>
        <dbReference type="ARBA" id="ARBA00005970"/>
    </source>
</evidence>
<evidence type="ECO:0000256" key="9">
    <source>
        <dbReference type="ARBA" id="ARBA00031904"/>
    </source>
</evidence>
<dbReference type="GO" id="GO:0046820">
    <property type="term" value="F:4-amino-4-deoxychorismate synthase activity"/>
    <property type="evidence" value="ECO:0007669"/>
    <property type="project" value="UniProtKB-EC"/>
</dbReference>
<evidence type="ECO:0000313" key="15">
    <source>
        <dbReference type="Proteomes" id="UP000178912"/>
    </source>
</evidence>
<dbReference type="Proteomes" id="UP000178912">
    <property type="component" value="Unassembled WGS sequence"/>
</dbReference>
<dbReference type="InterPro" id="IPR017926">
    <property type="entry name" value="GATASE"/>
</dbReference>
<reference evidence="15" key="1">
    <citation type="submission" date="2016-03" db="EMBL/GenBank/DDBJ databases">
        <authorList>
            <person name="Guldener U."/>
        </authorList>
    </citation>
    <scope>NUCLEOTIDE SEQUENCE [LARGE SCALE GENOMIC DNA]</scope>
    <source>
        <strain evidence="15">04CH-RAC-A.6.1</strain>
    </source>
</reference>
<dbReference type="InterPro" id="IPR029062">
    <property type="entry name" value="Class_I_gatase-like"/>
</dbReference>
<dbReference type="GO" id="GO:0008153">
    <property type="term" value="P:4-aminobenzoate biosynthetic process"/>
    <property type="evidence" value="ECO:0007669"/>
    <property type="project" value="TreeGrafter"/>
</dbReference>
<dbReference type="GO" id="GO:0005737">
    <property type="term" value="C:cytoplasm"/>
    <property type="evidence" value="ECO:0007669"/>
    <property type="project" value="TreeGrafter"/>
</dbReference>
<evidence type="ECO:0000256" key="1">
    <source>
        <dbReference type="ARBA" id="ARBA00001000"/>
    </source>
</evidence>
<organism evidence="14 15">
    <name type="scientific">Rhynchosporium agropyri</name>
    <dbReference type="NCBI Taxonomy" id="914238"/>
    <lineage>
        <taxon>Eukaryota</taxon>
        <taxon>Fungi</taxon>
        <taxon>Dikarya</taxon>
        <taxon>Ascomycota</taxon>
        <taxon>Pezizomycotina</taxon>
        <taxon>Leotiomycetes</taxon>
        <taxon>Helotiales</taxon>
        <taxon>Ploettnerulaceae</taxon>
        <taxon>Rhynchosporium</taxon>
    </lineage>
</organism>
<dbReference type="GO" id="GO:0046656">
    <property type="term" value="P:folic acid biosynthetic process"/>
    <property type="evidence" value="ECO:0007669"/>
    <property type="project" value="UniProtKB-KW"/>
</dbReference>
<evidence type="ECO:0000259" key="11">
    <source>
        <dbReference type="Pfam" id="PF00117"/>
    </source>
</evidence>
<dbReference type="SUPFAM" id="SSF52317">
    <property type="entry name" value="Class I glutamine amidotransferase-like"/>
    <property type="match status" value="1"/>
</dbReference>
<dbReference type="Pfam" id="PF00117">
    <property type="entry name" value="GATase"/>
    <property type="match status" value="1"/>
</dbReference>
<dbReference type="InterPro" id="IPR019999">
    <property type="entry name" value="Anth_synth_I-like"/>
</dbReference>
<dbReference type="Gene3D" id="3.60.120.10">
    <property type="entry name" value="Anthranilate synthase"/>
    <property type="match status" value="2"/>
</dbReference>
<dbReference type="PANTHER" id="PTHR11236:SF18">
    <property type="entry name" value="AMINODEOXYCHORISMATE SYNTHASE"/>
    <property type="match status" value="1"/>
</dbReference>
<dbReference type="SUPFAM" id="SSF56322">
    <property type="entry name" value="ADC synthase"/>
    <property type="match status" value="1"/>
</dbReference>
<comment type="catalytic activity">
    <reaction evidence="1">
        <text>chorismate + L-glutamine = 4-amino-4-deoxychorismate + L-glutamate</text>
        <dbReference type="Rhea" id="RHEA:11672"/>
        <dbReference type="ChEBI" id="CHEBI:29748"/>
        <dbReference type="ChEBI" id="CHEBI:29985"/>
        <dbReference type="ChEBI" id="CHEBI:58359"/>
        <dbReference type="ChEBI" id="CHEBI:58406"/>
        <dbReference type="EC" id="2.6.1.85"/>
    </reaction>
</comment>
<feature type="compositionally biased region" description="Basic and acidic residues" evidence="10">
    <location>
        <begin position="877"/>
        <end position="889"/>
    </location>
</feature>
<evidence type="ECO:0000313" key="14">
    <source>
        <dbReference type="EMBL" id="CZS92987.1"/>
    </source>
</evidence>
<evidence type="ECO:0000256" key="7">
    <source>
        <dbReference type="ARBA" id="ARBA00022962"/>
    </source>
</evidence>
<dbReference type="AlphaFoldDB" id="A0A1E1K4G7"/>
<name>A0A1E1K4G7_9HELO</name>
<dbReference type="GO" id="GO:0000162">
    <property type="term" value="P:L-tryptophan biosynthetic process"/>
    <property type="evidence" value="ECO:0007669"/>
    <property type="project" value="TreeGrafter"/>
</dbReference>
<keyword evidence="7" id="KW-0315">Glutamine amidotransferase</keyword>
<sequence>MLIPKPLILFIDAYDSFSNNIVSLLETTLSASVRTISIDNPALSSSEALHKELRHYAAVVCGPGPGHPGNKRDVGIMRRIWQLADEEMIPVLGICLGFQSLCLEFGAEVRRLKGPQHGMIRRIAHVGEAGQVGKDSIFEGVGEINATLYQSLCVNILQDTIGNDDWQISKWEASKQCPDLIPLAWVEHDLTVNNDSGIMDERVLVAVRHRTKPFWAVQYHPESICTNNESTKVISNWFKGAKSWSLKYRRTEINLEGPIEGRFATRESLLSQGQRMSEWLLANDHSNPEKVVCHSRSIVVPEQVSAQCIAEAILDMSEDQIILESSNANDTASNVRGRYSIIGLDIQNCTRFHYRTGSGIITMIRPGNHVDQPCVQTIDASKYGGIWPYLAHYLEQRRLKNGNDQSPFWGGFMGYTTYELGLETIGVTPDMKGRQNERPDLCFAWVEKSLIIDHDMRQIYIQQLAPDTEGTKASIWMDVIAAKLEATFLPMESYESHTMTFSNLPLHLNSYACLPPMQEIINHFTPSPLKLHYIDGIFTGFATVQNMQNYDPQSVARSMNNVFMSGKKIHASFKNKNTSLIHPSKTRTIPTRPFEKSTIVSSFLSINKPDYKSYESKVLSCQSSIRAGDSYELCLTDQTHITASKSPSSAWSLYTALRHRQPAPFASYIRLGSLTYLSASPERFLSFTPTTSELRPMKGTVRKSSAVNTLDQAKELLDAPKEKAENLMIVDLVRHDLHGVCGAGNVSVPRLMVVEEYKSVFQMISIIQATIPQPFPEDLRSHIRKEDMEKAETKRYTGLDILAASLPAGSMTGAPKKRSCEILQQIEQGRERSLYSGVVGYVDVGGRGDWSVNIRCAFRWEDEVGDEAGSRDGGYTTEEKRRESEGKDMRGTEIWHIGAGGAVTALSTPVGEREEMLTKLSGTLGLFQ</sequence>
<feature type="domain" description="Anthranilate synthase component I N-terminal" evidence="13">
    <location>
        <begin position="317"/>
        <end position="461"/>
    </location>
</feature>
<evidence type="ECO:0000259" key="12">
    <source>
        <dbReference type="Pfam" id="PF00425"/>
    </source>
</evidence>
<dbReference type="UniPathway" id="UPA00077">
    <property type="reaction ID" value="UER00149"/>
</dbReference>
<dbReference type="OrthoDB" id="64220at2759"/>
<dbReference type="CDD" id="cd01743">
    <property type="entry name" value="GATase1_Anthranilate_Synthase"/>
    <property type="match status" value="1"/>
</dbReference>
<dbReference type="InterPro" id="IPR005801">
    <property type="entry name" value="ADC_synthase"/>
</dbReference>
<dbReference type="EMBL" id="FJUX01000014">
    <property type="protein sequence ID" value="CZS92987.1"/>
    <property type="molecule type" value="Genomic_DNA"/>
</dbReference>
<gene>
    <name evidence="14" type="ORF">RAG0_03467</name>
</gene>
<keyword evidence="6" id="KW-0289">Folate biosynthesis</keyword>
<dbReference type="GO" id="GO:0046654">
    <property type="term" value="P:tetrahydrofolate biosynthetic process"/>
    <property type="evidence" value="ECO:0007669"/>
    <property type="project" value="UniProtKB-UniPathway"/>
</dbReference>
<feature type="region of interest" description="Disordered" evidence="10">
    <location>
        <begin position="866"/>
        <end position="889"/>
    </location>
</feature>
<evidence type="ECO:0000256" key="10">
    <source>
        <dbReference type="SAM" id="MobiDB-lite"/>
    </source>
</evidence>
<accession>A0A1E1K4G7</accession>
<dbReference type="PANTHER" id="PTHR11236">
    <property type="entry name" value="AMINOBENZOATE/ANTHRANILATE SYNTHASE"/>
    <property type="match status" value="1"/>
</dbReference>
<evidence type="ECO:0000256" key="4">
    <source>
        <dbReference type="ARBA" id="ARBA00013139"/>
    </source>
</evidence>
<evidence type="ECO:0000256" key="2">
    <source>
        <dbReference type="ARBA" id="ARBA00005009"/>
    </source>
</evidence>
<feature type="domain" description="Glutamine amidotransferase" evidence="11">
    <location>
        <begin position="10"/>
        <end position="231"/>
    </location>
</feature>
<dbReference type="InterPro" id="IPR015890">
    <property type="entry name" value="Chorismate_C"/>
</dbReference>
<dbReference type="Gene3D" id="3.40.50.880">
    <property type="match status" value="1"/>
</dbReference>
<comment type="pathway">
    <text evidence="2">Cofactor biosynthesis; tetrahydrofolate biosynthesis; 4-aminobenzoate from chorismate: step 1/2.</text>
</comment>
<keyword evidence="15" id="KW-1185">Reference proteome</keyword>
<feature type="domain" description="Chorismate-utilising enzyme C-terminal" evidence="12">
    <location>
        <begin position="612"/>
        <end position="865"/>
    </location>
</feature>
<dbReference type="PROSITE" id="PS51273">
    <property type="entry name" value="GATASE_TYPE_1"/>
    <property type="match status" value="1"/>
</dbReference>
<comment type="similarity">
    <text evidence="3">In the C-terminal section; belongs to the anthranilate synthase component I family.</text>
</comment>
<dbReference type="Pfam" id="PF00425">
    <property type="entry name" value="Chorismate_bind"/>
    <property type="match status" value="1"/>
</dbReference>
<dbReference type="InterPro" id="IPR006805">
    <property type="entry name" value="Anth_synth_I_N"/>
</dbReference>
<dbReference type="EC" id="2.6.1.85" evidence="4"/>
<evidence type="ECO:0000256" key="6">
    <source>
        <dbReference type="ARBA" id="ARBA00022909"/>
    </source>
</evidence>
<dbReference type="InterPro" id="IPR006221">
    <property type="entry name" value="TrpG/PapA_dom"/>
</dbReference>
<protein>
    <recommendedName>
        <fullName evidence="4">aminodeoxychorismate synthase</fullName>
        <ecNumber evidence="4">2.6.1.85</ecNumber>
    </recommendedName>
    <alternativeName>
        <fullName evidence="8">Para-aminobenzoate synthase</fullName>
    </alternativeName>
    <alternativeName>
        <fullName evidence="9">p-aminobenzoic acid synthase</fullName>
    </alternativeName>
</protein>